<dbReference type="GeneID" id="65130203"/>
<proteinExistence type="predicted"/>
<evidence type="ECO:0000313" key="2">
    <source>
        <dbReference type="Proteomes" id="UP000594161"/>
    </source>
</evidence>
<name>A0A7M1RZ96_9CAUD</name>
<keyword evidence="2" id="KW-1185">Reference proteome</keyword>
<dbReference type="KEGG" id="vg:65130203"/>
<dbReference type="RefSeq" id="YP_010111754.1">
    <property type="nucleotide sequence ID" value="NC_055884.1"/>
</dbReference>
<evidence type="ECO:0000313" key="1">
    <source>
        <dbReference type="EMBL" id="QOR59596.1"/>
    </source>
</evidence>
<sequence>MNIFSKLQVYAGKWNLKASRSFEAEEIAAVNKAEVVASQYGNSVCFFMKAGGQTYIPLSNDSALAVGDSVDLSKAQLLTLEKDGESDIVRVKA</sequence>
<protein>
    <submittedName>
        <fullName evidence="1">Uncharacterized protein</fullName>
    </submittedName>
</protein>
<reference evidence="1 2" key="1">
    <citation type="submission" date="2020-07" db="EMBL/GenBank/DDBJ databases">
        <title>Taxonomic proposal: Crassvirales, a new order of highly abundant and diverse bacterial viruses.</title>
        <authorList>
            <person name="Shkoporov A.N."/>
            <person name="Stockdale S.R."/>
            <person name="Guerin E."/>
            <person name="Ross R.P."/>
            <person name="Hill C."/>
        </authorList>
    </citation>
    <scope>NUCLEOTIDE SEQUENCE [LARGE SCALE GENOMIC DNA]</scope>
</reference>
<accession>A0A7M1RZ96</accession>
<dbReference type="EMBL" id="MT774391">
    <property type="protein sequence ID" value="QOR59596.1"/>
    <property type="molecule type" value="Genomic_DNA"/>
</dbReference>
<dbReference type="Proteomes" id="UP000594161">
    <property type="component" value="Segment"/>
</dbReference>
<organism evidence="1 2">
    <name type="scientific">uncultured phage cr126_1</name>
    <dbReference type="NCBI Taxonomy" id="2772075"/>
    <lineage>
        <taxon>Viruses</taxon>
        <taxon>Duplodnaviria</taxon>
        <taxon>Heunggongvirae</taxon>
        <taxon>Uroviricota</taxon>
        <taxon>Caudoviricetes</taxon>
        <taxon>Crassvirales</taxon>
        <taxon>Steigviridae</taxon>
        <taxon>Asinivirinae</taxon>
        <taxon>Kolpuevirus</taxon>
        <taxon>Kolpuevirus hominis</taxon>
    </lineage>
</organism>